<dbReference type="InterPro" id="IPR042230">
    <property type="entry name" value="CusF_sf"/>
</dbReference>
<dbReference type="AlphaFoldDB" id="A0A2D2AWR7"/>
<sequence>MRALGLFAVVCALALTGCGPEASRPDAAKARARIIPPGPTGPIYASIGVVSEATSSRVVLDHEGSADAGLPAGRTTFRTWADVIAVSPGEPGSRVAFKFQKLGDGWALVEMTPRSQN</sequence>
<name>A0A2D2AWR7_9CAUL</name>
<organism evidence="1 2">
    <name type="scientific">Caulobacter mirabilis</name>
    <dbReference type="NCBI Taxonomy" id="69666"/>
    <lineage>
        <taxon>Bacteria</taxon>
        <taxon>Pseudomonadati</taxon>
        <taxon>Pseudomonadota</taxon>
        <taxon>Alphaproteobacteria</taxon>
        <taxon>Caulobacterales</taxon>
        <taxon>Caulobacteraceae</taxon>
        <taxon>Caulobacter</taxon>
    </lineage>
</organism>
<evidence type="ECO:0000313" key="1">
    <source>
        <dbReference type="EMBL" id="ATQ42443.1"/>
    </source>
</evidence>
<proteinExistence type="predicted"/>
<dbReference type="PROSITE" id="PS51257">
    <property type="entry name" value="PROKAR_LIPOPROTEIN"/>
    <property type="match status" value="1"/>
</dbReference>
<accession>A0A2D2AWR7</accession>
<reference evidence="1 2" key="1">
    <citation type="submission" date="2017-10" db="EMBL/GenBank/DDBJ databases">
        <title>Genome sequence of Caulobacter mirabilis FWC38.</title>
        <authorList>
            <person name="Fiebig A."/>
            <person name="Crosson S."/>
        </authorList>
    </citation>
    <scope>NUCLEOTIDE SEQUENCE [LARGE SCALE GENOMIC DNA]</scope>
    <source>
        <strain evidence="1 2">FWC 38</strain>
    </source>
</reference>
<dbReference type="RefSeq" id="WP_099621700.1">
    <property type="nucleotide sequence ID" value="NZ_CP024201.1"/>
</dbReference>
<dbReference type="KEGG" id="cmb:CSW64_08455"/>
<protein>
    <submittedName>
        <fullName evidence="1">Copper-binding protein</fullName>
    </submittedName>
</protein>
<dbReference type="Gene3D" id="2.40.50.320">
    <property type="entry name" value="Copper binding periplasmic protein CusF"/>
    <property type="match status" value="1"/>
</dbReference>
<evidence type="ECO:0000313" key="2">
    <source>
        <dbReference type="Proteomes" id="UP000228945"/>
    </source>
</evidence>
<gene>
    <name evidence="1" type="ORF">CSW64_08455</name>
</gene>
<dbReference type="OrthoDB" id="7189243at2"/>
<keyword evidence="2" id="KW-1185">Reference proteome</keyword>
<dbReference type="EMBL" id="CP024201">
    <property type="protein sequence ID" value="ATQ42443.1"/>
    <property type="molecule type" value="Genomic_DNA"/>
</dbReference>
<dbReference type="Proteomes" id="UP000228945">
    <property type="component" value="Chromosome"/>
</dbReference>